<evidence type="ECO:0000313" key="14">
    <source>
        <dbReference type="EMBL" id="MCL1127738.1"/>
    </source>
</evidence>
<organism evidence="14 15">
    <name type="scientific">Shewanella surugensis</name>
    <dbReference type="NCBI Taxonomy" id="212020"/>
    <lineage>
        <taxon>Bacteria</taxon>
        <taxon>Pseudomonadati</taxon>
        <taxon>Pseudomonadota</taxon>
        <taxon>Gammaproteobacteria</taxon>
        <taxon>Alteromonadales</taxon>
        <taxon>Shewanellaceae</taxon>
        <taxon>Shewanella</taxon>
    </lineage>
</organism>
<evidence type="ECO:0000313" key="15">
    <source>
        <dbReference type="Proteomes" id="UP001203423"/>
    </source>
</evidence>
<name>A0ABT0LJ53_9GAMM</name>
<evidence type="ECO:0000256" key="8">
    <source>
        <dbReference type="ARBA" id="ARBA00023002"/>
    </source>
</evidence>
<evidence type="ECO:0000259" key="13">
    <source>
        <dbReference type="Pfam" id="PF00487"/>
    </source>
</evidence>
<dbReference type="InterPro" id="IPR012171">
    <property type="entry name" value="Fatty_acid_desaturase"/>
</dbReference>
<feature type="transmembrane region" description="Helical" evidence="12">
    <location>
        <begin position="61"/>
        <end position="84"/>
    </location>
</feature>
<dbReference type="Proteomes" id="UP001203423">
    <property type="component" value="Unassembled WGS sequence"/>
</dbReference>
<evidence type="ECO:0000256" key="11">
    <source>
        <dbReference type="ARBA" id="ARBA00023136"/>
    </source>
</evidence>
<evidence type="ECO:0000256" key="7">
    <source>
        <dbReference type="ARBA" id="ARBA00022989"/>
    </source>
</evidence>
<comment type="caution">
    <text evidence="14">The sequence shown here is derived from an EMBL/GenBank/DDBJ whole genome shotgun (WGS) entry which is preliminary data.</text>
</comment>
<dbReference type="PANTHER" id="PTHR19353">
    <property type="entry name" value="FATTY ACID DESATURASE 2"/>
    <property type="match status" value="1"/>
</dbReference>
<evidence type="ECO:0000256" key="5">
    <source>
        <dbReference type="ARBA" id="ARBA00022692"/>
    </source>
</evidence>
<keyword evidence="11 12" id="KW-0472">Membrane</keyword>
<keyword evidence="4" id="KW-0349">Heme</keyword>
<keyword evidence="10" id="KW-0443">Lipid metabolism</keyword>
<protein>
    <submittedName>
        <fullName evidence="14">Fatty acid desaturase</fullName>
        <ecNumber evidence="14">1.14.19.-</ecNumber>
    </submittedName>
</protein>
<keyword evidence="5 12" id="KW-0812">Transmembrane</keyword>
<feature type="transmembrane region" description="Helical" evidence="12">
    <location>
        <begin position="37"/>
        <end position="55"/>
    </location>
</feature>
<keyword evidence="6" id="KW-0479">Metal-binding</keyword>
<dbReference type="Pfam" id="PF00487">
    <property type="entry name" value="FA_desaturase"/>
    <property type="match status" value="1"/>
</dbReference>
<evidence type="ECO:0000256" key="4">
    <source>
        <dbReference type="ARBA" id="ARBA00022617"/>
    </source>
</evidence>
<keyword evidence="15" id="KW-1185">Reference proteome</keyword>
<sequence>MNEETTDKNQFVDELLQLKKESYENISLVDYQHLRKIIWINRIFLLLGFSTAWIIPNPISMLFISFALTNMWCIVAHHVCHGGYNRIKGIPKKYHSQRFATGWSRFLHWPDWVYPAAWKHEHNVLHHLNTNESLDPDQISYRQKSSKLSQNNWLSRILSMLSWGLWVSLWKALYYAPNTIKAMNEKKNYSHIKNYVLYRREIILRCYLPYIVCHFIILPLLFFPLGWYAVLFVLLNRIGAEVITNWHTFLLIVPSHHGEDISLHNQHFNDRSEFYLMQIASTSNYHTGGFWRDYFSGYLNYQIEHHLFPDLPASQYVRLQPKIKRLCQRHGINYIQESIFKRIIKLYDVTQGKKRLKRGHLLLEGGCDEHQPL</sequence>
<reference evidence="14 15" key="1">
    <citation type="submission" date="2022-01" db="EMBL/GenBank/DDBJ databases">
        <title>Whole genome-based taxonomy of the Shewanellaceae.</title>
        <authorList>
            <person name="Martin-Rodriguez A.J."/>
        </authorList>
    </citation>
    <scope>NUCLEOTIDE SEQUENCE [LARGE SCALE GENOMIC DNA]</scope>
    <source>
        <strain evidence="14 15">DSM 17177</strain>
    </source>
</reference>
<keyword evidence="8 14" id="KW-0560">Oxidoreductase</keyword>
<evidence type="ECO:0000256" key="12">
    <source>
        <dbReference type="SAM" id="Phobius"/>
    </source>
</evidence>
<dbReference type="EMBL" id="JAKIKS010000203">
    <property type="protein sequence ID" value="MCL1127738.1"/>
    <property type="molecule type" value="Genomic_DNA"/>
</dbReference>
<keyword evidence="7 12" id="KW-1133">Transmembrane helix</keyword>
<evidence type="ECO:0000256" key="2">
    <source>
        <dbReference type="ARBA" id="ARBA00005189"/>
    </source>
</evidence>
<dbReference type="RefSeq" id="WP_248943172.1">
    <property type="nucleotide sequence ID" value="NZ_JAKIKS010000203.1"/>
</dbReference>
<dbReference type="PANTHER" id="PTHR19353:SF30">
    <property type="entry name" value="DELTA 8-(E)-SPHINGOLIPID DESATURASE"/>
    <property type="match status" value="1"/>
</dbReference>
<evidence type="ECO:0000256" key="6">
    <source>
        <dbReference type="ARBA" id="ARBA00022723"/>
    </source>
</evidence>
<dbReference type="EC" id="1.14.19.-" evidence="14"/>
<dbReference type="InterPro" id="IPR005804">
    <property type="entry name" value="FA_desaturase_dom"/>
</dbReference>
<accession>A0ABT0LJ53</accession>
<proteinExistence type="inferred from homology"/>
<comment type="pathway">
    <text evidence="2">Lipid metabolism.</text>
</comment>
<evidence type="ECO:0000256" key="10">
    <source>
        <dbReference type="ARBA" id="ARBA00023098"/>
    </source>
</evidence>
<keyword evidence="9" id="KW-0408">Iron</keyword>
<gene>
    <name evidence="14" type="ORF">L2764_25510</name>
</gene>
<evidence type="ECO:0000256" key="3">
    <source>
        <dbReference type="ARBA" id="ARBA00009295"/>
    </source>
</evidence>
<comment type="similarity">
    <text evidence="3">Belongs to the fatty acid desaturase type 1 family.</text>
</comment>
<feature type="transmembrane region" description="Helical" evidence="12">
    <location>
        <begin position="207"/>
        <end position="235"/>
    </location>
</feature>
<feature type="domain" description="Fatty acid desaturase" evidence="13">
    <location>
        <begin position="62"/>
        <end position="336"/>
    </location>
</feature>
<evidence type="ECO:0000256" key="9">
    <source>
        <dbReference type="ARBA" id="ARBA00023004"/>
    </source>
</evidence>
<evidence type="ECO:0000256" key="1">
    <source>
        <dbReference type="ARBA" id="ARBA00004141"/>
    </source>
</evidence>
<comment type="subcellular location">
    <subcellularLocation>
        <location evidence="1">Membrane</location>
        <topology evidence="1">Multi-pass membrane protein</topology>
    </subcellularLocation>
</comment>
<dbReference type="GO" id="GO:0016491">
    <property type="term" value="F:oxidoreductase activity"/>
    <property type="evidence" value="ECO:0007669"/>
    <property type="project" value="UniProtKB-KW"/>
</dbReference>